<reference evidence="1 2" key="1">
    <citation type="submission" date="2019-01" db="EMBL/GenBank/DDBJ databases">
        <title>Draft Genome and Complete Hox-Cluster Characterization of the Sterlet Sturgeon (Acipenser ruthenus).</title>
        <authorList>
            <person name="Wei Q."/>
        </authorList>
    </citation>
    <scope>NUCLEOTIDE SEQUENCE [LARGE SCALE GENOMIC DNA]</scope>
    <source>
        <strain evidence="1">WHYD16114868_AA</strain>
        <tissue evidence="1">Blood</tissue>
    </source>
</reference>
<protein>
    <submittedName>
        <fullName evidence="1">Uncharacterized protein</fullName>
    </submittedName>
</protein>
<name>A0A662YRG5_ACIRT</name>
<comment type="caution">
    <text evidence="1">The sequence shown here is derived from an EMBL/GenBank/DDBJ whole genome shotgun (WGS) entry which is preliminary data.</text>
</comment>
<organism evidence="1 2">
    <name type="scientific">Acipenser ruthenus</name>
    <name type="common">Sterlet sturgeon</name>
    <dbReference type="NCBI Taxonomy" id="7906"/>
    <lineage>
        <taxon>Eukaryota</taxon>
        <taxon>Metazoa</taxon>
        <taxon>Chordata</taxon>
        <taxon>Craniata</taxon>
        <taxon>Vertebrata</taxon>
        <taxon>Euteleostomi</taxon>
        <taxon>Actinopterygii</taxon>
        <taxon>Chondrostei</taxon>
        <taxon>Acipenseriformes</taxon>
        <taxon>Acipenseridae</taxon>
        <taxon>Acipenser</taxon>
    </lineage>
</organism>
<dbReference type="Proteomes" id="UP000289886">
    <property type="component" value="Unassembled WGS sequence"/>
</dbReference>
<sequence length="161" mass="17277">MSFHDCVRCGASFPPEDSHNLCTQCLDADHARRALAAFMLCALAFKRGLRGQTVLKVVPPPLALRGSRGAPRMSHLRTAVLGLCLARWSTRPRKQRSADVSALRAQMVQLASTVANQQSLLECLVNLTAAPAPTPAFGVLETPSAPALVPALPQSQLIEEE</sequence>
<keyword evidence="2" id="KW-1185">Reference proteome</keyword>
<proteinExistence type="predicted"/>
<dbReference type="AlphaFoldDB" id="A0A662YRG5"/>
<dbReference type="EMBL" id="SCEB01000431">
    <property type="protein sequence ID" value="RXM99224.1"/>
    <property type="molecule type" value="Genomic_DNA"/>
</dbReference>
<evidence type="ECO:0000313" key="1">
    <source>
        <dbReference type="EMBL" id="RXM99224.1"/>
    </source>
</evidence>
<evidence type="ECO:0000313" key="2">
    <source>
        <dbReference type="Proteomes" id="UP000289886"/>
    </source>
</evidence>
<gene>
    <name evidence="1" type="ORF">EOD39_11907</name>
</gene>
<accession>A0A662YRG5</accession>